<dbReference type="Proteomes" id="UP000051679">
    <property type="component" value="Unassembled WGS sequence"/>
</dbReference>
<dbReference type="Gene3D" id="3.40.50.850">
    <property type="entry name" value="Isochorismatase-like"/>
    <property type="match status" value="1"/>
</dbReference>
<dbReference type="AlphaFoldDB" id="A0A0R1ZW10"/>
<comment type="caution">
    <text evidence="4">The sequence shown here is derived from an EMBL/GenBank/DDBJ whole genome shotgun (WGS) entry which is preliminary data.</text>
</comment>
<dbReference type="PANTHER" id="PTHR43540">
    <property type="entry name" value="PEROXYUREIDOACRYLATE/UREIDOACRYLATE AMIDOHYDROLASE-RELATED"/>
    <property type="match status" value="1"/>
</dbReference>
<keyword evidence="2" id="KW-0378">Hydrolase</keyword>
<dbReference type="PANTHER" id="PTHR43540:SF7">
    <property type="entry name" value="ISOCHORISMATASE FAMILY PROTEIN YECD"/>
    <property type="match status" value="1"/>
</dbReference>
<dbReference type="GO" id="GO:0016787">
    <property type="term" value="F:hydrolase activity"/>
    <property type="evidence" value="ECO:0007669"/>
    <property type="project" value="UniProtKB-KW"/>
</dbReference>
<accession>A0A0R1ZW10</accession>
<organism evidence="4 5">
    <name type="scientific">Lacticaseibacillus sharpeae JCM 1186 = DSM 20505</name>
    <dbReference type="NCBI Taxonomy" id="1291052"/>
    <lineage>
        <taxon>Bacteria</taxon>
        <taxon>Bacillati</taxon>
        <taxon>Bacillota</taxon>
        <taxon>Bacilli</taxon>
        <taxon>Lactobacillales</taxon>
        <taxon>Lactobacillaceae</taxon>
        <taxon>Lacticaseibacillus</taxon>
    </lineage>
</organism>
<dbReference type="OrthoDB" id="9796485at2"/>
<evidence type="ECO:0000313" key="5">
    <source>
        <dbReference type="Proteomes" id="UP000051679"/>
    </source>
</evidence>
<reference evidence="4 5" key="1">
    <citation type="journal article" date="2015" name="Genome Announc.">
        <title>Expanding the biotechnology potential of lactobacilli through comparative genomics of 213 strains and associated genera.</title>
        <authorList>
            <person name="Sun Z."/>
            <person name="Harris H.M."/>
            <person name="McCann A."/>
            <person name="Guo C."/>
            <person name="Argimon S."/>
            <person name="Zhang W."/>
            <person name="Yang X."/>
            <person name="Jeffery I.B."/>
            <person name="Cooney J.C."/>
            <person name="Kagawa T.F."/>
            <person name="Liu W."/>
            <person name="Song Y."/>
            <person name="Salvetti E."/>
            <person name="Wrobel A."/>
            <person name="Rasinkangas P."/>
            <person name="Parkhill J."/>
            <person name="Rea M.C."/>
            <person name="O'Sullivan O."/>
            <person name="Ritari J."/>
            <person name="Douillard F.P."/>
            <person name="Paul Ross R."/>
            <person name="Yang R."/>
            <person name="Briner A.E."/>
            <person name="Felis G.E."/>
            <person name="de Vos W.M."/>
            <person name="Barrangou R."/>
            <person name="Klaenhammer T.R."/>
            <person name="Caufield P.W."/>
            <person name="Cui Y."/>
            <person name="Zhang H."/>
            <person name="O'Toole P.W."/>
        </authorList>
    </citation>
    <scope>NUCLEOTIDE SEQUENCE [LARGE SCALE GENOMIC DNA]</scope>
    <source>
        <strain evidence="4 5">DSM 20505</strain>
    </source>
</reference>
<dbReference type="STRING" id="1291052.FC18_GL001727"/>
<dbReference type="InterPro" id="IPR036380">
    <property type="entry name" value="Isochorismatase-like_sf"/>
</dbReference>
<dbReference type="InterPro" id="IPR050272">
    <property type="entry name" value="Isochorismatase-like_hydrls"/>
</dbReference>
<dbReference type="CDD" id="cd00431">
    <property type="entry name" value="cysteine_hydrolases"/>
    <property type="match status" value="1"/>
</dbReference>
<sequence>MLNLAHTALVVIDLQEDILNAAPLAPNSLDDMLTANTRLTTVLKNTSALIALVSVETATFTHLYPFAAEKRSIPTLTNAPDLSLPIASDQSARNVIRVTKHNPGAFVGTDLDVQLRRFGIDTIILTGVSTSNGVYATALDAFQYAYNVIVLEDACSDRDEEKHNFFFNKMFGRIARVATTDEIIGELGEE</sequence>
<evidence type="ECO:0000313" key="4">
    <source>
        <dbReference type="EMBL" id="KRM55020.1"/>
    </source>
</evidence>
<feature type="domain" description="Isochorismatase-like" evidence="3">
    <location>
        <begin position="7"/>
        <end position="182"/>
    </location>
</feature>
<evidence type="ECO:0000256" key="1">
    <source>
        <dbReference type="ARBA" id="ARBA00006336"/>
    </source>
</evidence>
<dbReference type="PATRIC" id="fig|1291052.5.peg.1766"/>
<dbReference type="RefSeq" id="WP_054678062.1">
    <property type="nucleotide sequence ID" value="NZ_AYYO01000037.1"/>
</dbReference>
<dbReference type="InterPro" id="IPR000868">
    <property type="entry name" value="Isochorismatase-like_dom"/>
</dbReference>
<dbReference type="Pfam" id="PF00857">
    <property type="entry name" value="Isochorismatase"/>
    <property type="match status" value="1"/>
</dbReference>
<dbReference type="EMBL" id="AYYO01000037">
    <property type="protein sequence ID" value="KRM55020.1"/>
    <property type="molecule type" value="Genomic_DNA"/>
</dbReference>
<protein>
    <recommendedName>
        <fullName evidence="3">Isochorismatase-like domain-containing protein</fullName>
    </recommendedName>
</protein>
<comment type="similarity">
    <text evidence="1">Belongs to the isochorismatase family.</text>
</comment>
<evidence type="ECO:0000256" key="2">
    <source>
        <dbReference type="ARBA" id="ARBA00022801"/>
    </source>
</evidence>
<evidence type="ECO:0000259" key="3">
    <source>
        <dbReference type="Pfam" id="PF00857"/>
    </source>
</evidence>
<gene>
    <name evidence="4" type="ORF">FC18_GL001727</name>
</gene>
<dbReference type="SUPFAM" id="SSF52499">
    <property type="entry name" value="Isochorismatase-like hydrolases"/>
    <property type="match status" value="1"/>
</dbReference>
<proteinExistence type="inferred from homology"/>
<name>A0A0R1ZW10_9LACO</name>
<keyword evidence="5" id="KW-1185">Reference proteome</keyword>